<accession>A0ABQ2NSS2</accession>
<evidence type="ECO:0000313" key="3">
    <source>
        <dbReference type="Proteomes" id="UP000620064"/>
    </source>
</evidence>
<organism evidence="2 3">
    <name type="scientific">Cloacibacterium rupense</name>
    <dbReference type="NCBI Taxonomy" id="517423"/>
    <lineage>
        <taxon>Bacteria</taxon>
        <taxon>Pseudomonadati</taxon>
        <taxon>Bacteroidota</taxon>
        <taxon>Flavobacteriia</taxon>
        <taxon>Flavobacteriales</taxon>
        <taxon>Weeksellaceae</taxon>
    </lineage>
</organism>
<dbReference type="RefSeq" id="WP_188618586.1">
    <property type="nucleotide sequence ID" value="NZ_BMLV01000007.1"/>
</dbReference>
<protein>
    <recommendedName>
        <fullName evidence="4">Lipocalin-like domain-containing protein</fullName>
    </recommendedName>
</protein>
<proteinExistence type="predicted"/>
<keyword evidence="1" id="KW-0732">Signal</keyword>
<dbReference type="PROSITE" id="PS51257">
    <property type="entry name" value="PROKAR_LIPOPROTEIN"/>
    <property type="match status" value="1"/>
</dbReference>
<reference evidence="3" key="1">
    <citation type="journal article" date="2019" name="Int. J. Syst. Evol. Microbiol.">
        <title>The Global Catalogue of Microorganisms (GCM) 10K type strain sequencing project: providing services to taxonomists for standard genome sequencing and annotation.</title>
        <authorList>
            <consortium name="The Broad Institute Genomics Platform"/>
            <consortium name="The Broad Institute Genome Sequencing Center for Infectious Disease"/>
            <person name="Wu L."/>
            <person name="Ma J."/>
        </authorList>
    </citation>
    <scope>NUCLEOTIDE SEQUENCE [LARGE SCALE GENOMIC DNA]</scope>
    <source>
        <strain evidence="3">CGMCC 1.7656</strain>
    </source>
</reference>
<gene>
    <name evidence="2" type="ORF">GCM10010992_26140</name>
</gene>
<name>A0ABQ2NSS2_9FLAO</name>
<evidence type="ECO:0000256" key="1">
    <source>
        <dbReference type="SAM" id="SignalP"/>
    </source>
</evidence>
<evidence type="ECO:0000313" key="2">
    <source>
        <dbReference type="EMBL" id="GGP06377.1"/>
    </source>
</evidence>
<dbReference type="Proteomes" id="UP000620064">
    <property type="component" value="Unassembled WGS sequence"/>
</dbReference>
<comment type="caution">
    <text evidence="2">The sequence shown here is derived from an EMBL/GenBank/DDBJ whole genome shotgun (WGS) entry which is preliminary data.</text>
</comment>
<evidence type="ECO:0008006" key="4">
    <source>
        <dbReference type="Google" id="ProtNLM"/>
    </source>
</evidence>
<dbReference type="EMBL" id="BMLV01000007">
    <property type="protein sequence ID" value="GGP06377.1"/>
    <property type="molecule type" value="Genomic_DNA"/>
</dbReference>
<feature type="signal peptide" evidence="1">
    <location>
        <begin position="1"/>
        <end position="22"/>
    </location>
</feature>
<feature type="chain" id="PRO_5047124720" description="Lipocalin-like domain-containing protein" evidence="1">
    <location>
        <begin position="23"/>
        <end position="157"/>
    </location>
</feature>
<keyword evidence="3" id="KW-1185">Reference proteome</keyword>
<sequence length="157" mass="17293">MKKVLFSGIIGAVIAVSCSSSANQAQYSRAELLKLKGSWEITSVDYEKEYKIKPFDEGADAQCFVGSQWNLIPNNNTGSYSLAGGGDCPTVTRAIKFDVNSEKQFSFKKIDAGVKAKTVSSGYVLDFQNQTPTTFTLVQNVPFEGKILKVYYNFTKK</sequence>